<organism evidence="3 4">
    <name type="scientific">Streptomyces gardneri</name>
    <dbReference type="NCBI Taxonomy" id="66892"/>
    <lineage>
        <taxon>Bacteria</taxon>
        <taxon>Bacillati</taxon>
        <taxon>Actinomycetota</taxon>
        <taxon>Actinomycetes</taxon>
        <taxon>Kitasatosporales</taxon>
        <taxon>Streptomycetaceae</taxon>
        <taxon>Streptomyces</taxon>
    </lineage>
</organism>
<dbReference type="GO" id="GO:0006310">
    <property type="term" value="P:DNA recombination"/>
    <property type="evidence" value="ECO:0007669"/>
    <property type="project" value="UniProtKB-KW"/>
</dbReference>
<dbReference type="InterPro" id="IPR002104">
    <property type="entry name" value="Integrase_catalytic"/>
</dbReference>
<dbReference type="Proteomes" id="UP000315226">
    <property type="component" value="Unassembled WGS sequence"/>
</dbReference>
<dbReference type="GO" id="GO:0015074">
    <property type="term" value="P:DNA integration"/>
    <property type="evidence" value="ECO:0007669"/>
    <property type="project" value="InterPro"/>
</dbReference>
<dbReference type="GO" id="GO:0003677">
    <property type="term" value="F:DNA binding"/>
    <property type="evidence" value="ECO:0007669"/>
    <property type="project" value="InterPro"/>
</dbReference>
<dbReference type="PROSITE" id="PS51898">
    <property type="entry name" value="TYR_RECOMBINASE"/>
    <property type="match status" value="1"/>
</dbReference>
<dbReference type="AlphaFoldDB" id="A0A4Y3RIZ8"/>
<dbReference type="Pfam" id="PF00589">
    <property type="entry name" value="Phage_integrase"/>
    <property type="match status" value="1"/>
</dbReference>
<gene>
    <name evidence="3" type="ORF">SGA01_29690</name>
</gene>
<keyword evidence="4" id="KW-1185">Reference proteome</keyword>
<dbReference type="CDD" id="cd00397">
    <property type="entry name" value="DNA_BRE_C"/>
    <property type="match status" value="1"/>
</dbReference>
<comment type="caution">
    <text evidence="3">The sequence shown here is derived from an EMBL/GenBank/DDBJ whole genome shotgun (WGS) entry which is preliminary data.</text>
</comment>
<feature type="domain" description="Tyr recombinase" evidence="2">
    <location>
        <begin position="1"/>
        <end position="57"/>
    </location>
</feature>
<sequence>MQVSTSAILGAMAEPVERHLPNWVGRATPHTLRHFAASDLYAQGMNVVAIQEMLGHR</sequence>
<reference evidence="3 4" key="1">
    <citation type="submission" date="2019-06" db="EMBL/GenBank/DDBJ databases">
        <title>Whole genome shotgun sequence of Streptomyces gardneri NBRC 12865.</title>
        <authorList>
            <person name="Hosoyama A."/>
            <person name="Uohara A."/>
            <person name="Ohji S."/>
            <person name="Ichikawa N."/>
        </authorList>
    </citation>
    <scope>NUCLEOTIDE SEQUENCE [LARGE SCALE GENOMIC DNA]</scope>
    <source>
        <strain evidence="3 4">NBRC 12865</strain>
    </source>
</reference>
<accession>A0A4Y3RIZ8</accession>
<protein>
    <recommendedName>
        <fullName evidence="2">Tyr recombinase domain-containing protein</fullName>
    </recommendedName>
</protein>
<dbReference type="InterPro" id="IPR013762">
    <property type="entry name" value="Integrase-like_cat_sf"/>
</dbReference>
<dbReference type="RefSeq" id="WP_141296928.1">
    <property type="nucleotide sequence ID" value="NZ_BJMN01000017.1"/>
</dbReference>
<proteinExistence type="predicted"/>
<dbReference type="SUPFAM" id="SSF56349">
    <property type="entry name" value="DNA breaking-rejoining enzymes"/>
    <property type="match status" value="1"/>
</dbReference>
<dbReference type="OrthoDB" id="3698359at2"/>
<keyword evidence="1" id="KW-0233">DNA recombination</keyword>
<dbReference type="EMBL" id="BJMN01000017">
    <property type="protein sequence ID" value="GEB57364.1"/>
    <property type="molecule type" value="Genomic_DNA"/>
</dbReference>
<evidence type="ECO:0000313" key="4">
    <source>
        <dbReference type="Proteomes" id="UP000315226"/>
    </source>
</evidence>
<evidence type="ECO:0000313" key="3">
    <source>
        <dbReference type="EMBL" id="GEB57364.1"/>
    </source>
</evidence>
<dbReference type="InterPro" id="IPR011010">
    <property type="entry name" value="DNA_brk_join_enz"/>
</dbReference>
<name>A0A4Y3RIZ8_9ACTN</name>
<evidence type="ECO:0000256" key="1">
    <source>
        <dbReference type="ARBA" id="ARBA00023172"/>
    </source>
</evidence>
<evidence type="ECO:0000259" key="2">
    <source>
        <dbReference type="PROSITE" id="PS51898"/>
    </source>
</evidence>
<dbReference type="Gene3D" id="1.10.443.10">
    <property type="entry name" value="Intergrase catalytic core"/>
    <property type="match status" value="1"/>
</dbReference>